<dbReference type="RefSeq" id="WP_137735547.1">
    <property type="nucleotide sequence ID" value="NZ_BJCL01000021.1"/>
</dbReference>
<proteinExistence type="predicted"/>
<gene>
    <name evidence="1" type="ORF">AQPW35_49230</name>
</gene>
<dbReference type="AlphaFoldDB" id="A0A480AZW1"/>
<dbReference type="EMBL" id="BJCL01000021">
    <property type="protein sequence ID" value="GCL65842.1"/>
    <property type="molecule type" value="Genomic_DNA"/>
</dbReference>
<protein>
    <submittedName>
        <fullName evidence="1">Uncharacterized protein</fullName>
    </submittedName>
</protein>
<keyword evidence="2" id="KW-1185">Reference proteome</keyword>
<dbReference type="Proteomes" id="UP000301751">
    <property type="component" value="Unassembled WGS sequence"/>
</dbReference>
<evidence type="ECO:0000313" key="2">
    <source>
        <dbReference type="Proteomes" id="UP000301751"/>
    </source>
</evidence>
<sequence length="364" mass="39036">MFPVPLHRLVTPVTLVVALISAWAVPMQAEAAEQAMRLTLTAELQRQARTQFGSETARVQLRQRAEYAITLVGDGVPMGTNPLDPDEPARLLAAAQRTQQTVQAGLAAVAARGQATAAPMPDLAAMQALAQRLQAQCGQDRDCLMREATRFSAQQVAAHPAVQPADRAAVQARLQAYGADVRACERQQPAGAAREACINQARVRAGGEADAPEAEVAMPYLHFRAAEDCRPSGQLTLDERAEGSFVDVQGPVAFTATRLADDVRAPASFPCGTQLVVLDTRNGRLWVTSPVLGLSAQVTAVRSEQGRAPQRQVGGSTLDWHEAAPWLQQRLLQLDRRGGNASATLPAAADGQTQVRLSWRWQPA</sequence>
<accession>A0A480AZW1</accession>
<name>A0A480AZW1_9BURK</name>
<organism evidence="1 2">
    <name type="scientific">Pseudaquabacterium pictum</name>
    <dbReference type="NCBI Taxonomy" id="2315236"/>
    <lineage>
        <taxon>Bacteria</taxon>
        <taxon>Pseudomonadati</taxon>
        <taxon>Pseudomonadota</taxon>
        <taxon>Betaproteobacteria</taxon>
        <taxon>Burkholderiales</taxon>
        <taxon>Sphaerotilaceae</taxon>
        <taxon>Pseudaquabacterium</taxon>
    </lineage>
</organism>
<comment type="caution">
    <text evidence="1">The sequence shown here is derived from an EMBL/GenBank/DDBJ whole genome shotgun (WGS) entry which is preliminary data.</text>
</comment>
<dbReference type="OrthoDB" id="8901848at2"/>
<reference evidence="2" key="1">
    <citation type="submission" date="2019-03" db="EMBL/GenBank/DDBJ databases">
        <title>Aquabacterium pictum sp.nov., the first bacteriochlorophyll a-containing freshwater bacterium in the genus Aquabacterium of the class Betaproteobacteria.</title>
        <authorList>
            <person name="Hirose S."/>
            <person name="Tank M."/>
            <person name="Hara E."/>
            <person name="Tamaki H."/>
            <person name="Takaichi S."/>
            <person name="Haruta S."/>
            <person name="Hanada S."/>
        </authorList>
    </citation>
    <scope>NUCLEOTIDE SEQUENCE [LARGE SCALE GENOMIC DNA]</scope>
    <source>
        <strain evidence="2">W35</strain>
    </source>
</reference>
<evidence type="ECO:0000313" key="1">
    <source>
        <dbReference type="EMBL" id="GCL65842.1"/>
    </source>
</evidence>